<evidence type="ECO:0008006" key="3">
    <source>
        <dbReference type="Google" id="ProtNLM"/>
    </source>
</evidence>
<evidence type="ECO:0000313" key="1">
    <source>
        <dbReference type="EMBL" id="WDF82722.1"/>
    </source>
</evidence>
<evidence type="ECO:0000313" key="2">
    <source>
        <dbReference type="Proteomes" id="UP001220377"/>
    </source>
</evidence>
<gene>
    <name evidence="1" type="ORF">PQ472_00345</name>
</gene>
<name>A0ABY7WRB0_9LACO</name>
<organism evidence="1 2">
    <name type="scientific">Lacticaseibacillus pabuli</name>
    <dbReference type="NCBI Taxonomy" id="3025672"/>
    <lineage>
        <taxon>Bacteria</taxon>
        <taxon>Bacillati</taxon>
        <taxon>Bacillota</taxon>
        <taxon>Bacilli</taxon>
        <taxon>Lactobacillales</taxon>
        <taxon>Lactobacillaceae</taxon>
        <taxon>Lacticaseibacillus</taxon>
    </lineage>
</organism>
<sequence>MAKLSDSDFLLRLSKLSQDTTLDNDVRELFINAVQQLQKGTAAEHVAASLARPMSAFAVQQKLNQAAVSLLADMRETYQGWGRRGMGLSLL</sequence>
<dbReference type="Proteomes" id="UP001220377">
    <property type="component" value="Chromosome"/>
</dbReference>
<keyword evidence="2" id="KW-1185">Reference proteome</keyword>
<dbReference type="EMBL" id="CP117884">
    <property type="protein sequence ID" value="WDF82722.1"/>
    <property type="molecule type" value="Genomic_DNA"/>
</dbReference>
<proteinExistence type="predicted"/>
<accession>A0ABY7WRB0</accession>
<reference evidence="1 2" key="1">
    <citation type="submission" date="2023-02" db="EMBL/GenBank/DDBJ databases">
        <title>Genome sequence of Lacticaseibacillus sp. KACC 23028.</title>
        <authorList>
            <person name="Kim S."/>
            <person name="Heo J."/>
            <person name="Kwon S.-W."/>
        </authorList>
    </citation>
    <scope>NUCLEOTIDE SEQUENCE [LARGE SCALE GENOMIC DNA]</scope>
    <source>
        <strain evidence="1 2">KACC 23028</strain>
    </source>
</reference>
<dbReference type="RefSeq" id="WP_274260392.1">
    <property type="nucleotide sequence ID" value="NZ_CP117884.1"/>
</dbReference>
<protein>
    <recommendedName>
        <fullName evidence="3">Bacteriocin immunity protein</fullName>
    </recommendedName>
</protein>